<evidence type="ECO:0000313" key="2">
    <source>
        <dbReference type="Proteomes" id="UP000463961"/>
    </source>
</evidence>
<dbReference type="Proteomes" id="UP000463961">
    <property type="component" value="Chromosome"/>
</dbReference>
<gene>
    <name evidence="1" type="ORF">ICHIAU1_08740</name>
</gene>
<protein>
    <submittedName>
        <fullName evidence="1">Uncharacterized protein</fullName>
    </submittedName>
</protein>
<dbReference type="Pfam" id="PF09361">
    <property type="entry name" value="Phasin_2"/>
    <property type="match status" value="1"/>
</dbReference>
<accession>A0A679I3G5</accession>
<dbReference type="InterPro" id="IPR018968">
    <property type="entry name" value="Phasin"/>
</dbReference>
<dbReference type="NCBIfam" id="TIGR01841">
    <property type="entry name" value="phasin"/>
    <property type="match status" value="1"/>
</dbReference>
<keyword evidence="2" id="KW-1185">Reference proteome</keyword>
<evidence type="ECO:0000313" key="1">
    <source>
        <dbReference type="EMBL" id="BBU68591.1"/>
    </source>
</evidence>
<dbReference type="OrthoDB" id="5298576at2"/>
<name>A0A679I3G5_9RHOO</name>
<dbReference type="EMBL" id="AP022345">
    <property type="protein sequence ID" value="BBU68591.1"/>
    <property type="molecule type" value="Genomic_DNA"/>
</dbReference>
<dbReference type="RefSeq" id="WP_162050630.1">
    <property type="nucleotide sequence ID" value="NZ_AP019011.1"/>
</dbReference>
<reference evidence="2" key="1">
    <citation type="submission" date="2020-01" db="EMBL/GenBank/DDBJ databases">
        <title>Phosphoaccumulans saitamaens gen. nov., sp. nov., a polyphosphate accumulating bacterium isolated from surface river water.</title>
        <authorList>
            <person name="Watanabe K."/>
            <person name="Suda W."/>
        </authorList>
    </citation>
    <scope>NUCLEOTIDE SEQUENCE [LARGE SCALE GENOMIC DNA]</scope>
    <source>
        <strain evidence="2">ICHIAU1</strain>
    </source>
</reference>
<dbReference type="InterPro" id="IPR010127">
    <property type="entry name" value="Phasin_subfam-1"/>
</dbReference>
<sequence>MNKTFKTEDLIAANSAALAHFQSVANTALAAVESLAALNLGFARESLENSSKNTHAALGAKTPQEVAALQAKAIQPAAENLATYTRTVYEISTGAAKEIADLIKGQFDQLNQAAQEAALNAAKASPFGADVALAAVKQAVAAGNTAYENFNKASKQATEMAEANIAKATEAAVRTTKAK</sequence>
<dbReference type="AlphaFoldDB" id="A0A679I3G5"/>
<proteinExistence type="predicted"/>
<organism evidence="1 2">
    <name type="scientific">Fluviibacter phosphoraccumulans</name>
    <dbReference type="NCBI Taxonomy" id="1751046"/>
    <lineage>
        <taxon>Bacteria</taxon>
        <taxon>Pseudomonadati</taxon>
        <taxon>Pseudomonadota</taxon>
        <taxon>Betaproteobacteria</taxon>
        <taxon>Rhodocyclales</taxon>
        <taxon>Fluviibacteraceae</taxon>
        <taxon>Fluviibacter</taxon>
    </lineage>
</organism>